<proteinExistence type="inferred from homology"/>
<dbReference type="Pfam" id="PF11975">
    <property type="entry name" value="Glyco_hydro_4C"/>
    <property type="match status" value="1"/>
</dbReference>
<dbReference type="Proteomes" id="UP000001401">
    <property type="component" value="Chromosome"/>
</dbReference>
<keyword evidence="6 10" id="KW-0326">Glycosidase</keyword>
<keyword evidence="5 8" id="KW-0464">Manganese</keyword>
<feature type="site" description="Increases basicity of active site Tyr" evidence="9">
    <location>
        <position position="113"/>
    </location>
</feature>
<keyword evidence="2 8" id="KW-0479">Metal-binding</keyword>
<feature type="domain" description="Glycosyl hydrolase family 4 C-terminal" evidence="11">
    <location>
        <begin position="197"/>
        <end position="411"/>
    </location>
</feature>
<evidence type="ECO:0000313" key="12">
    <source>
        <dbReference type="EMBL" id="ADU31053.1"/>
    </source>
</evidence>
<protein>
    <submittedName>
        <fullName evidence="12">Glycoside hydrolase family 4</fullName>
    </submittedName>
</protein>
<dbReference type="InterPro" id="IPR001088">
    <property type="entry name" value="Glyco_hydro_4"/>
</dbReference>
<dbReference type="InterPro" id="IPR036291">
    <property type="entry name" value="NAD(P)-bd_dom_sf"/>
</dbReference>
<evidence type="ECO:0000256" key="1">
    <source>
        <dbReference type="ARBA" id="ARBA00010141"/>
    </source>
</evidence>
<keyword evidence="8" id="KW-0533">Nickel</keyword>
<accession>E6TW97</accession>
<dbReference type="GO" id="GO:0016616">
    <property type="term" value="F:oxidoreductase activity, acting on the CH-OH group of donors, NAD or NADP as acceptor"/>
    <property type="evidence" value="ECO:0007669"/>
    <property type="project" value="InterPro"/>
</dbReference>
<dbReference type="EMBL" id="CP002394">
    <property type="protein sequence ID" value="ADU31053.1"/>
    <property type="molecule type" value="Genomic_DNA"/>
</dbReference>
<feature type="binding site" evidence="8">
    <location>
        <position position="202"/>
    </location>
    <ligand>
        <name>Mn(2+)</name>
        <dbReference type="ChEBI" id="CHEBI:29035"/>
    </ligand>
</feature>
<evidence type="ECO:0000256" key="6">
    <source>
        <dbReference type="ARBA" id="ARBA00023295"/>
    </source>
</evidence>
<keyword evidence="8" id="KW-0170">Cobalt</keyword>
<evidence type="ECO:0000256" key="5">
    <source>
        <dbReference type="ARBA" id="ARBA00023211"/>
    </source>
</evidence>
<dbReference type="Pfam" id="PF02056">
    <property type="entry name" value="Glyco_hydro_4"/>
    <property type="match status" value="1"/>
</dbReference>
<evidence type="ECO:0000256" key="8">
    <source>
        <dbReference type="PIRSR" id="PIRSR601088-3"/>
    </source>
</evidence>
<dbReference type="InterPro" id="IPR015955">
    <property type="entry name" value="Lactate_DH/Glyco_Ohase_4_C"/>
</dbReference>
<reference evidence="12" key="1">
    <citation type="submission" date="2010-12" db="EMBL/GenBank/DDBJ databases">
        <title>Complete sequence of Bacillus cellulosilyticus DSM 2522.</title>
        <authorList>
            <consortium name="US DOE Joint Genome Institute"/>
            <person name="Lucas S."/>
            <person name="Copeland A."/>
            <person name="Lapidus A."/>
            <person name="Cheng J.-F."/>
            <person name="Bruce D."/>
            <person name="Goodwin L."/>
            <person name="Pitluck S."/>
            <person name="Chertkov O."/>
            <person name="Detter J.C."/>
            <person name="Han C."/>
            <person name="Tapia R."/>
            <person name="Land M."/>
            <person name="Hauser L."/>
            <person name="Jeffries C."/>
            <person name="Kyrpides N."/>
            <person name="Ivanova N."/>
            <person name="Mikhailova N."/>
            <person name="Brumm P."/>
            <person name="Mead D."/>
            <person name="Woyke T."/>
        </authorList>
    </citation>
    <scope>NUCLEOTIDE SEQUENCE [LARGE SCALE GENOMIC DNA]</scope>
    <source>
        <strain evidence="12">DSM 2522</strain>
    </source>
</reference>
<comment type="cofactor">
    <cofactor evidence="10">
        <name>NAD(+)</name>
        <dbReference type="ChEBI" id="CHEBI:57540"/>
    </cofactor>
    <text evidence="10">Binds 1 NAD(+) per subunit.</text>
</comment>
<dbReference type="InterPro" id="IPR022616">
    <property type="entry name" value="Glyco_hydro_4_C"/>
</dbReference>
<dbReference type="SUPFAM" id="SSF56327">
    <property type="entry name" value="LDH C-terminal domain-like"/>
    <property type="match status" value="1"/>
</dbReference>
<dbReference type="InterPro" id="IPR019802">
    <property type="entry name" value="GlycHydrolase_4_CS"/>
</dbReference>
<dbReference type="RefSeq" id="WP_013489385.1">
    <property type="nucleotide sequence ID" value="NC_014829.1"/>
</dbReference>
<dbReference type="PRINTS" id="PR00732">
    <property type="entry name" value="GLHYDRLASE4"/>
</dbReference>
<evidence type="ECO:0000256" key="3">
    <source>
        <dbReference type="ARBA" id="ARBA00022801"/>
    </source>
</evidence>
<evidence type="ECO:0000313" key="13">
    <source>
        <dbReference type="Proteomes" id="UP000001401"/>
    </source>
</evidence>
<dbReference type="CDD" id="cd05296">
    <property type="entry name" value="GH4_P_beta_glucosidase"/>
    <property type="match status" value="1"/>
</dbReference>
<dbReference type="PROSITE" id="PS01324">
    <property type="entry name" value="GLYCOSYL_HYDROL_F4"/>
    <property type="match status" value="1"/>
</dbReference>
<dbReference type="PANTHER" id="PTHR32092:SF5">
    <property type="entry name" value="6-PHOSPHO-BETA-GLUCOSIDASE"/>
    <property type="match status" value="1"/>
</dbReference>
<dbReference type="KEGG" id="bco:Bcell_2800"/>
<evidence type="ECO:0000256" key="9">
    <source>
        <dbReference type="PIRSR" id="PIRSR601088-4"/>
    </source>
</evidence>
<dbReference type="eggNOG" id="COG1486">
    <property type="taxonomic scope" value="Bacteria"/>
</dbReference>
<gene>
    <name evidence="12" type="ordered locus">Bcell_2800</name>
</gene>
<dbReference type="Gene3D" id="3.90.110.10">
    <property type="entry name" value="Lactate dehydrogenase/glycoside hydrolase, family 4, C-terminal"/>
    <property type="match status" value="1"/>
</dbReference>
<dbReference type="GO" id="GO:0005975">
    <property type="term" value="P:carbohydrate metabolic process"/>
    <property type="evidence" value="ECO:0007669"/>
    <property type="project" value="InterPro"/>
</dbReference>
<dbReference type="PANTHER" id="PTHR32092">
    <property type="entry name" value="6-PHOSPHO-BETA-GLUCOSIDASE-RELATED"/>
    <property type="match status" value="1"/>
</dbReference>
<evidence type="ECO:0000256" key="10">
    <source>
        <dbReference type="RuleBase" id="RU361152"/>
    </source>
</evidence>
<keyword evidence="13" id="KW-1185">Reference proteome</keyword>
<comment type="similarity">
    <text evidence="1 10">Belongs to the glycosyl hydrolase 4 family.</text>
</comment>
<dbReference type="HOGENOM" id="CLU_045951_0_1_9"/>
<sequence>MKGNSLKIAVIGGGSSYTPELIEGFIKNYNELPVKELYLVDIPEGEEKLNIVGSLAKRMLEEADVPIELHLTTDRKKAIKGADFVTTQIRVGMLDARARDEQIPLKYNRIGQETTGAGGFAKAIRTIPVILDICKEIEELAPDAFLLNFTNPAGIVTEAVLKHSNVKTIGLCNLPIGTQMQVASWFDVKPSDVSLEMVGINHLNWTTKVEVNGVNVTHDVLTRANNSGLHVKNIPDLGWEPQLLKSINALPCAYHRYYYMPEQMLKEQIEKSKTEGTRADVVKEVENDLFEKYKDPNLKVKPKELEKRGGAYYSEAAVQLICSIYNNKKDTQIVNVRNNGLIKQLPDDVSIEVNCVIDRNGAHPIQIETELSPHIRGLLQVVKAYEELTVTAAVKGDYGIALQALITHPLVADSDVAKKILDDILRENRHYLPQFV</sequence>
<dbReference type="GO" id="GO:0046872">
    <property type="term" value="F:metal ion binding"/>
    <property type="evidence" value="ECO:0007669"/>
    <property type="project" value="UniProtKB-KW"/>
</dbReference>
<feature type="binding site" evidence="8">
    <location>
        <position position="172"/>
    </location>
    <ligand>
        <name>Mn(2+)</name>
        <dbReference type="ChEBI" id="CHEBI:29035"/>
    </ligand>
</feature>
<keyword evidence="4 10" id="KW-0520">NAD</keyword>
<dbReference type="SUPFAM" id="SSF51735">
    <property type="entry name" value="NAD(P)-binding Rossmann-fold domains"/>
    <property type="match status" value="1"/>
</dbReference>
<dbReference type="GO" id="GO:0004553">
    <property type="term" value="F:hydrolase activity, hydrolyzing O-glycosyl compounds"/>
    <property type="evidence" value="ECO:0007669"/>
    <property type="project" value="InterPro"/>
</dbReference>
<evidence type="ECO:0000259" key="11">
    <source>
        <dbReference type="Pfam" id="PF11975"/>
    </source>
</evidence>
<name>E6TW97_EVAC2</name>
<feature type="binding site" evidence="7">
    <location>
        <position position="97"/>
    </location>
    <ligand>
        <name>substrate</name>
    </ligand>
</feature>
<dbReference type="OrthoDB" id="9808275at2"/>
<dbReference type="AlphaFoldDB" id="E6TW97"/>
<keyword evidence="3 10" id="KW-0378">Hydrolase</keyword>
<feature type="binding site" evidence="7">
    <location>
        <position position="151"/>
    </location>
    <ligand>
        <name>substrate</name>
    </ligand>
</feature>
<dbReference type="Gene3D" id="3.40.50.720">
    <property type="entry name" value="NAD(P)-binding Rossmann-like Domain"/>
    <property type="match status" value="1"/>
</dbReference>
<evidence type="ECO:0000256" key="4">
    <source>
        <dbReference type="ARBA" id="ARBA00023027"/>
    </source>
</evidence>
<evidence type="ECO:0000256" key="2">
    <source>
        <dbReference type="ARBA" id="ARBA00022723"/>
    </source>
</evidence>
<organism evidence="12 13">
    <name type="scientific">Evansella cellulosilytica (strain ATCC 21833 / DSM 2522 / FERM P-1141 / JCM 9156 / N-4)</name>
    <name type="common">Bacillus cellulosilyticus</name>
    <dbReference type="NCBI Taxonomy" id="649639"/>
    <lineage>
        <taxon>Bacteria</taxon>
        <taxon>Bacillati</taxon>
        <taxon>Bacillota</taxon>
        <taxon>Bacilli</taxon>
        <taxon>Bacillales</taxon>
        <taxon>Bacillaceae</taxon>
        <taxon>Evansella</taxon>
    </lineage>
</organism>
<evidence type="ECO:0000256" key="7">
    <source>
        <dbReference type="PIRSR" id="PIRSR601088-2"/>
    </source>
</evidence>
<keyword evidence="8" id="KW-0408">Iron</keyword>
<dbReference type="STRING" id="649639.Bcell_2800"/>